<dbReference type="Proteomes" id="UP000601435">
    <property type="component" value="Unassembled WGS sequence"/>
</dbReference>
<dbReference type="GO" id="GO:0004672">
    <property type="term" value="F:protein kinase activity"/>
    <property type="evidence" value="ECO:0007669"/>
    <property type="project" value="InterPro"/>
</dbReference>
<proteinExistence type="predicted"/>
<gene>
    <name evidence="3" type="primary">CAMK1G</name>
    <name evidence="3" type="ORF">SNEC2469_LOCUS8171</name>
</gene>
<dbReference type="PROSITE" id="PS50011">
    <property type="entry name" value="PROTEIN_KINASE_DOM"/>
    <property type="match status" value="1"/>
</dbReference>
<evidence type="ECO:0000256" key="1">
    <source>
        <dbReference type="SAM" id="Phobius"/>
    </source>
</evidence>
<dbReference type="SUPFAM" id="SSF56112">
    <property type="entry name" value="Protein kinase-like (PK-like)"/>
    <property type="match status" value="1"/>
</dbReference>
<dbReference type="OrthoDB" id="427578at2759"/>
<comment type="caution">
    <text evidence="3">The sequence shown here is derived from an EMBL/GenBank/DDBJ whole genome shotgun (WGS) entry which is preliminary data.</text>
</comment>
<dbReference type="AlphaFoldDB" id="A0A812NUA8"/>
<dbReference type="EMBL" id="CAJNJA010013583">
    <property type="protein sequence ID" value="CAE7324579.1"/>
    <property type="molecule type" value="Genomic_DNA"/>
</dbReference>
<name>A0A812NUA8_9DINO</name>
<feature type="transmembrane region" description="Helical" evidence="1">
    <location>
        <begin position="63"/>
        <end position="85"/>
    </location>
</feature>
<keyword evidence="1" id="KW-0812">Transmembrane</keyword>
<keyword evidence="4" id="KW-1185">Reference proteome</keyword>
<evidence type="ECO:0000259" key="2">
    <source>
        <dbReference type="PROSITE" id="PS50011"/>
    </source>
</evidence>
<keyword evidence="1" id="KW-0472">Membrane</keyword>
<reference evidence="3" key="1">
    <citation type="submission" date="2021-02" db="EMBL/GenBank/DDBJ databases">
        <authorList>
            <person name="Dougan E. K."/>
            <person name="Rhodes N."/>
            <person name="Thang M."/>
            <person name="Chan C."/>
        </authorList>
    </citation>
    <scope>NUCLEOTIDE SEQUENCE</scope>
</reference>
<evidence type="ECO:0000313" key="4">
    <source>
        <dbReference type="Proteomes" id="UP000601435"/>
    </source>
</evidence>
<organism evidence="3 4">
    <name type="scientific">Symbiodinium necroappetens</name>
    <dbReference type="NCBI Taxonomy" id="1628268"/>
    <lineage>
        <taxon>Eukaryota</taxon>
        <taxon>Sar</taxon>
        <taxon>Alveolata</taxon>
        <taxon>Dinophyceae</taxon>
        <taxon>Suessiales</taxon>
        <taxon>Symbiodiniaceae</taxon>
        <taxon>Symbiodinium</taxon>
    </lineage>
</organism>
<evidence type="ECO:0000313" key="3">
    <source>
        <dbReference type="EMBL" id="CAE7324579.1"/>
    </source>
</evidence>
<dbReference type="InterPro" id="IPR000719">
    <property type="entry name" value="Prot_kinase_dom"/>
</dbReference>
<dbReference type="Pfam" id="PF00069">
    <property type="entry name" value="Pkinase"/>
    <property type="match status" value="1"/>
</dbReference>
<accession>A0A812NUA8</accession>
<dbReference type="InterPro" id="IPR011009">
    <property type="entry name" value="Kinase-like_dom_sf"/>
</dbReference>
<feature type="domain" description="Protein kinase" evidence="2">
    <location>
        <begin position="1"/>
        <end position="186"/>
    </location>
</feature>
<keyword evidence="1" id="KW-1133">Transmembrane helix</keyword>
<sequence length="416" mass="46812">MQENILLVSKVSNTDIKVSDFGLAKLSRDFPRRLPRSTSICGSDFYLAPEVIKQEEYGREIDIWAVGVITFVVLSGALPFFNPVLHKQRSNLLMKETEEDSHDPLHDCTGRSLKGMSALPTIAGEQYLLVRRLVAPWCAGSGENAAWPFGGTDPSEIDAAPMLFPMYTVSVDTVLQMTQVMPHEDLKDKGALRRMLFQSHHLPTDVMTEVYLPRRKAFDTAQFRQAHLYLWYDYFSCPQLEQLISPTMPAAGPSSPLSKAIDSIPTYIARCKFFFALCPVVESLRTDRVFSPFSWSERGWCRVERAFRELSPDQSWIMIKSSTEMELVSSVLLGLGRAAGEGQFTVAEDRVKLGSVLQGALRRKLMLLLKAQDLVGYRVLMNMQRIHLRGFPLEARYDLLLPGPGPEDHGSHLELG</sequence>
<dbReference type="Gene3D" id="1.10.510.10">
    <property type="entry name" value="Transferase(Phosphotransferase) domain 1"/>
    <property type="match status" value="1"/>
</dbReference>
<dbReference type="PANTHER" id="PTHR24347">
    <property type="entry name" value="SERINE/THREONINE-PROTEIN KINASE"/>
    <property type="match status" value="1"/>
</dbReference>
<feature type="non-terminal residue" evidence="3">
    <location>
        <position position="1"/>
    </location>
</feature>
<protein>
    <submittedName>
        <fullName evidence="3">CAMK1G protein</fullName>
    </submittedName>
</protein>
<dbReference type="GO" id="GO:0005524">
    <property type="term" value="F:ATP binding"/>
    <property type="evidence" value="ECO:0007669"/>
    <property type="project" value="InterPro"/>
</dbReference>